<dbReference type="VEuPathDB" id="ToxoDB:cyc_07553"/>
<accession>A0A1D3D9F8</accession>
<reference evidence="1 2" key="1">
    <citation type="journal article" date="2016" name="BMC Genomics">
        <title>Comparative genomics reveals Cyclospora cayetanensis possesses coccidia-like metabolism and invasion components but unique surface antigens.</title>
        <authorList>
            <person name="Liu S."/>
            <person name="Wang L."/>
            <person name="Zheng H."/>
            <person name="Xu Z."/>
            <person name="Roellig D.M."/>
            <person name="Li N."/>
            <person name="Frace M.A."/>
            <person name="Tang K."/>
            <person name="Arrowood M.J."/>
            <person name="Moss D.M."/>
            <person name="Zhang L."/>
            <person name="Feng Y."/>
            <person name="Xiao L."/>
        </authorList>
    </citation>
    <scope>NUCLEOTIDE SEQUENCE [LARGE SCALE GENOMIC DNA]</scope>
    <source>
        <strain evidence="1 2">CHN_HEN01</strain>
    </source>
</reference>
<protein>
    <submittedName>
        <fullName evidence="1">Uncharacterized protein</fullName>
    </submittedName>
</protein>
<evidence type="ECO:0000313" key="2">
    <source>
        <dbReference type="Proteomes" id="UP000095192"/>
    </source>
</evidence>
<name>A0A1D3D9F8_9EIME</name>
<keyword evidence="2" id="KW-1185">Reference proteome</keyword>
<comment type="caution">
    <text evidence="1">The sequence shown here is derived from an EMBL/GenBank/DDBJ whole genome shotgun (WGS) entry which is preliminary data.</text>
</comment>
<sequence>MSVGGPSCVQGPHYRSQCNSKALRDKAQIHMRITSMKFQQSMPLLPLLLRSKQGHPSYTAYVRASGTAVGPPQGPQFYLEGSQSCGTEAAIRPKICREPEEGLFLRGAPRGPLGPLGDLCAYA</sequence>
<proteinExistence type="predicted"/>
<organism evidence="1 2">
    <name type="scientific">Cyclospora cayetanensis</name>
    <dbReference type="NCBI Taxonomy" id="88456"/>
    <lineage>
        <taxon>Eukaryota</taxon>
        <taxon>Sar</taxon>
        <taxon>Alveolata</taxon>
        <taxon>Apicomplexa</taxon>
        <taxon>Conoidasida</taxon>
        <taxon>Coccidia</taxon>
        <taxon>Eucoccidiorida</taxon>
        <taxon>Eimeriorina</taxon>
        <taxon>Eimeriidae</taxon>
        <taxon>Cyclospora</taxon>
    </lineage>
</organism>
<dbReference type="AlphaFoldDB" id="A0A1D3D9F8"/>
<dbReference type="Proteomes" id="UP000095192">
    <property type="component" value="Unassembled WGS sequence"/>
</dbReference>
<dbReference type="EMBL" id="JROU02000190">
    <property type="protein sequence ID" value="OEH80094.1"/>
    <property type="molecule type" value="Genomic_DNA"/>
</dbReference>
<dbReference type="InParanoid" id="A0A1D3D9F8"/>
<gene>
    <name evidence="1" type="ORF">cyc_07553</name>
</gene>
<evidence type="ECO:0000313" key="1">
    <source>
        <dbReference type="EMBL" id="OEH80094.1"/>
    </source>
</evidence>